<organism evidence="2 3">
    <name type="scientific">Dryococelus australis</name>
    <dbReference type="NCBI Taxonomy" id="614101"/>
    <lineage>
        <taxon>Eukaryota</taxon>
        <taxon>Metazoa</taxon>
        <taxon>Ecdysozoa</taxon>
        <taxon>Arthropoda</taxon>
        <taxon>Hexapoda</taxon>
        <taxon>Insecta</taxon>
        <taxon>Pterygota</taxon>
        <taxon>Neoptera</taxon>
        <taxon>Polyneoptera</taxon>
        <taxon>Phasmatodea</taxon>
        <taxon>Verophasmatodea</taxon>
        <taxon>Anareolatae</taxon>
        <taxon>Phasmatidae</taxon>
        <taxon>Eurycanthinae</taxon>
        <taxon>Dryococelus</taxon>
    </lineage>
</organism>
<keyword evidence="3" id="KW-1185">Reference proteome</keyword>
<name>A0ABQ9GNR4_9NEOP</name>
<feature type="signal peptide" evidence="1">
    <location>
        <begin position="1"/>
        <end position="18"/>
    </location>
</feature>
<evidence type="ECO:0000313" key="3">
    <source>
        <dbReference type="Proteomes" id="UP001159363"/>
    </source>
</evidence>
<gene>
    <name evidence="2" type="ORF">PR048_024512</name>
</gene>
<sequence length="86" mass="9171">MLRVAMLALLSLACVASGQLRTDLKECDDCSRTCDSKEVCTADGGSCECYPVVDDSSCEGSCTSSQKCVDTLIRCFTTPCYTFGCV</sequence>
<comment type="caution">
    <text evidence="2">The sequence shown here is derived from an EMBL/GenBank/DDBJ whole genome shotgun (WGS) entry which is preliminary data.</text>
</comment>
<reference evidence="2 3" key="1">
    <citation type="submission" date="2023-02" db="EMBL/GenBank/DDBJ databases">
        <title>LHISI_Scaffold_Assembly.</title>
        <authorList>
            <person name="Stuart O.P."/>
            <person name="Cleave R."/>
            <person name="Magrath M.J.L."/>
            <person name="Mikheyev A.S."/>
        </authorList>
    </citation>
    <scope>NUCLEOTIDE SEQUENCE [LARGE SCALE GENOMIC DNA]</scope>
    <source>
        <strain evidence="2">Daus_M_001</strain>
        <tissue evidence="2">Leg muscle</tissue>
    </source>
</reference>
<evidence type="ECO:0000313" key="2">
    <source>
        <dbReference type="EMBL" id="KAJ8873680.1"/>
    </source>
</evidence>
<accession>A0ABQ9GNR4</accession>
<keyword evidence="1" id="KW-0732">Signal</keyword>
<dbReference type="Proteomes" id="UP001159363">
    <property type="component" value="Chromosome 9"/>
</dbReference>
<protein>
    <submittedName>
        <fullName evidence="2">Uncharacterized protein</fullName>
    </submittedName>
</protein>
<evidence type="ECO:0000256" key="1">
    <source>
        <dbReference type="SAM" id="SignalP"/>
    </source>
</evidence>
<proteinExistence type="predicted"/>
<feature type="chain" id="PRO_5046575886" evidence="1">
    <location>
        <begin position="19"/>
        <end position="86"/>
    </location>
</feature>
<dbReference type="EMBL" id="JARBHB010000010">
    <property type="protein sequence ID" value="KAJ8873680.1"/>
    <property type="molecule type" value="Genomic_DNA"/>
</dbReference>